<evidence type="ECO:0000256" key="7">
    <source>
        <dbReference type="ARBA" id="ARBA00023004"/>
    </source>
</evidence>
<dbReference type="GO" id="GO:0005506">
    <property type="term" value="F:iron ion binding"/>
    <property type="evidence" value="ECO:0007669"/>
    <property type="project" value="InterPro"/>
</dbReference>
<feature type="binding site" description="covalent" evidence="8">
    <location>
        <position position="51"/>
    </location>
    <ligand>
        <name>heme c</name>
        <dbReference type="ChEBI" id="CHEBI:61717"/>
        <label>1</label>
    </ligand>
</feature>
<feature type="signal peptide" evidence="10">
    <location>
        <begin position="1"/>
        <end position="23"/>
    </location>
</feature>
<dbReference type="GO" id="GO:0042597">
    <property type="term" value="C:periplasmic space"/>
    <property type="evidence" value="ECO:0007669"/>
    <property type="project" value="UniProtKB-SubCell"/>
</dbReference>
<dbReference type="InterPro" id="IPR036909">
    <property type="entry name" value="Cyt_c-like_dom_sf"/>
</dbReference>
<dbReference type="InterPro" id="IPR050597">
    <property type="entry name" value="Cytochrome_c_Oxidase_Subunit"/>
</dbReference>
<evidence type="ECO:0000313" key="12">
    <source>
        <dbReference type="EMBL" id="TLU64148.1"/>
    </source>
</evidence>
<dbReference type="EMBL" id="VCBC01000012">
    <property type="protein sequence ID" value="TLU64148.1"/>
    <property type="molecule type" value="Genomic_DNA"/>
</dbReference>
<evidence type="ECO:0000256" key="6">
    <source>
        <dbReference type="ARBA" id="ARBA00022982"/>
    </source>
</evidence>
<feature type="binding site" description="axial binding residue" evidence="9">
    <location>
        <position position="102"/>
    </location>
    <ligand>
        <name>heme c</name>
        <dbReference type="ChEBI" id="CHEBI:61717"/>
        <label>1</label>
    </ligand>
    <ligandPart>
        <name>Fe</name>
        <dbReference type="ChEBI" id="CHEBI:18248"/>
    </ligandPart>
</feature>
<dbReference type="GO" id="GO:0009055">
    <property type="term" value="F:electron transfer activity"/>
    <property type="evidence" value="ECO:0007669"/>
    <property type="project" value="InterPro"/>
</dbReference>
<feature type="domain" description="Cytochrome c" evidence="11">
    <location>
        <begin position="142"/>
        <end position="230"/>
    </location>
</feature>
<dbReference type="PANTHER" id="PTHR33751">
    <property type="entry name" value="CBB3-TYPE CYTOCHROME C OXIDASE SUBUNIT FIXP"/>
    <property type="match status" value="1"/>
</dbReference>
<dbReference type="InterPro" id="IPR024167">
    <property type="entry name" value="Cytochrome_c4-like"/>
</dbReference>
<dbReference type="Gene3D" id="1.10.760.10">
    <property type="entry name" value="Cytochrome c-like domain"/>
    <property type="match status" value="2"/>
</dbReference>
<evidence type="ECO:0000256" key="2">
    <source>
        <dbReference type="ARBA" id="ARBA00022448"/>
    </source>
</evidence>
<dbReference type="SUPFAM" id="SSF46626">
    <property type="entry name" value="Cytochrome c"/>
    <property type="match status" value="2"/>
</dbReference>
<sequence length="231" mass="24711">MIKMISSKIALGFVALILTSAFASAFARADSQNTGAQSGDPENGQKLYQTCVACHGDNGQGNDALQAPALAGQYDWYLAQQLDNYNTGKRGTDAADTAGAQMLPMAKQVADEHAKADVLAFIATLDAKNAATADIAAESSAETLRDGSRQYNAQCSACHGSNGKGNVALKSPNLTLLSSDYLTRQLQNYKAGIRGYHQDDKYGKQMRMMANMISNDKNLQDIVAFIQTLDK</sequence>
<dbReference type="InterPro" id="IPR009056">
    <property type="entry name" value="Cyt_c-like_dom"/>
</dbReference>
<feature type="binding site" description="axial binding residue" evidence="9">
    <location>
        <position position="206"/>
    </location>
    <ligand>
        <name>heme c</name>
        <dbReference type="ChEBI" id="CHEBI:61717"/>
        <label>2</label>
    </ligand>
    <ligandPart>
        <name>Fe</name>
        <dbReference type="ChEBI" id="CHEBI:18248"/>
    </ligandPart>
</feature>
<dbReference type="Proteomes" id="UP000307790">
    <property type="component" value="Unassembled WGS sequence"/>
</dbReference>
<comment type="caution">
    <text evidence="12">The sequence shown here is derived from an EMBL/GenBank/DDBJ whole genome shotgun (WGS) entry which is preliminary data.</text>
</comment>
<keyword evidence="5" id="KW-0574">Periplasm</keyword>
<feature type="binding site" description="axial binding residue" evidence="9">
    <location>
        <position position="55"/>
    </location>
    <ligand>
        <name>heme c</name>
        <dbReference type="ChEBI" id="CHEBI:61717"/>
        <label>1</label>
    </ligand>
    <ligandPart>
        <name>Fe</name>
        <dbReference type="ChEBI" id="CHEBI:18248"/>
    </ligandPart>
</feature>
<feature type="binding site" description="covalent" evidence="8">
    <location>
        <position position="54"/>
    </location>
    <ligand>
        <name>heme c</name>
        <dbReference type="ChEBI" id="CHEBI:61717"/>
        <label>1</label>
    </ligand>
</feature>
<evidence type="ECO:0000313" key="13">
    <source>
        <dbReference type="Proteomes" id="UP000307790"/>
    </source>
</evidence>
<reference evidence="12 13" key="1">
    <citation type="submission" date="2019-05" db="EMBL/GenBank/DDBJ databases">
        <title>Genome sequences of Thalassotalea litorea 1K03283.</title>
        <authorList>
            <person name="Zhang D."/>
        </authorList>
    </citation>
    <scope>NUCLEOTIDE SEQUENCE [LARGE SCALE GENOMIC DNA]</scope>
    <source>
        <strain evidence="12 13">MCCC 1K03283</strain>
    </source>
</reference>
<keyword evidence="3 8" id="KW-0349">Heme</keyword>
<organism evidence="12 13">
    <name type="scientific">Thalassotalea litorea</name>
    <dbReference type="NCBI Taxonomy" id="2020715"/>
    <lineage>
        <taxon>Bacteria</taxon>
        <taxon>Pseudomonadati</taxon>
        <taxon>Pseudomonadota</taxon>
        <taxon>Gammaproteobacteria</taxon>
        <taxon>Alteromonadales</taxon>
        <taxon>Colwelliaceae</taxon>
        <taxon>Thalassotalea</taxon>
    </lineage>
</organism>
<evidence type="ECO:0000256" key="4">
    <source>
        <dbReference type="ARBA" id="ARBA00022723"/>
    </source>
</evidence>
<evidence type="ECO:0000256" key="3">
    <source>
        <dbReference type="ARBA" id="ARBA00022617"/>
    </source>
</evidence>
<dbReference type="PROSITE" id="PS51007">
    <property type="entry name" value="CYTC"/>
    <property type="match status" value="2"/>
</dbReference>
<proteinExistence type="predicted"/>
<dbReference type="PIRSF" id="PIRSF000005">
    <property type="entry name" value="Cytochrome_c4"/>
    <property type="match status" value="1"/>
</dbReference>
<dbReference type="AlphaFoldDB" id="A0A5R9IQI4"/>
<keyword evidence="2" id="KW-0813">Transport</keyword>
<feature type="binding site" description="covalent" evidence="8">
    <location>
        <position position="155"/>
    </location>
    <ligand>
        <name>heme c</name>
        <dbReference type="ChEBI" id="CHEBI:61717"/>
        <label>2</label>
    </ligand>
</feature>
<dbReference type="PANTHER" id="PTHR33751:SF9">
    <property type="entry name" value="CYTOCHROME C4"/>
    <property type="match status" value="1"/>
</dbReference>
<comment type="PTM">
    <text evidence="8">Binds 2 heme c groups covalently per subunit.</text>
</comment>
<keyword evidence="7 9" id="KW-0408">Iron</keyword>
<keyword evidence="4 9" id="KW-0479">Metal-binding</keyword>
<gene>
    <name evidence="12" type="ORF">FE810_12635</name>
</gene>
<evidence type="ECO:0000256" key="5">
    <source>
        <dbReference type="ARBA" id="ARBA00022764"/>
    </source>
</evidence>
<name>A0A5R9IQI4_9GAMM</name>
<keyword evidence="6" id="KW-0249">Electron transport</keyword>
<dbReference type="OrthoDB" id="9773456at2"/>
<evidence type="ECO:0000259" key="11">
    <source>
        <dbReference type="PROSITE" id="PS51007"/>
    </source>
</evidence>
<feature type="chain" id="PRO_5024407924" evidence="10">
    <location>
        <begin position="24"/>
        <end position="231"/>
    </location>
</feature>
<dbReference type="Pfam" id="PF00034">
    <property type="entry name" value="Cytochrom_C"/>
    <property type="match status" value="2"/>
</dbReference>
<comment type="subcellular location">
    <subcellularLocation>
        <location evidence="1">Periplasm</location>
    </subcellularLocation>
</comment>
<accession>A0A5R9IQI4</accession>
<feature type="binding site" description="axial binding residue" evidence="9">
    <location>
        <position position="159"/>
    </location>
    <ligand>
        <name>heme c</name>
        <dbReference type="ChEBI" id="CHEBI:61717"/>
        <label>2</label>
    </ligand>
    <ligandPart>
        <name>Fe</name>
        <dbReference type="ChEBI" id="CHEBI:18248"/>
    </ligandPart>
</feature>
<evidence type="ECO:0000256" key="8">
    <source>
        <dbReference type="PIRSR" id="PIRSR000005-1"/>
    </source>
</evidence>
<evidence type="ECO:0000256" key="9">
    <source>
        <dbReference type="PIRSR" id="PIRSR000005-2"/>
    </source>
</evidence>
<dbReference type="GO" id="GO:0020037">
    <property type="term" value="F:heme binding"/>
    <property type="evidence" value="ECO:0007669"/>
    <property type="project" value="InterPro"/>
</dbReference>
<protein>
    <submittedName>
        <fullName evidence="12">Cytochrome c</fullName>
    </submittedName>
</protein>
<keyword evidence="10" id="KW-0732">Signal</keyword>
<evidence type="ECO:0000256" key="10">
    <source>
        <dbReference type="SAM" id="SignalP"/>
    </source>
</evidence>
<feature type="binding site" description="covalent" evidence="8">
    <location>
        <position position="158"/>
    </location>
    <ligand>
        <name>heme c</name>
        <dbReference type="ChEBI" id="CHEBI:61717"/>
        <label>2</label>
    </ligand>
</feature>
<keyword evidence="13" id="KW-1185">Reference proteome</keyword>
<feature type="domain" description="Cytochrome c" evidence="11">
    <location>
        <begin position="39"/>
        <end position="126"/>
    </location>
</feature>
<evidence type="ECO:0000256" key="1">
    <source>
        <dbReference type="ARBA" id="ARBA00004418"/>
    </source>
</evidence>